<dbReference type="Pfam" id="PF00905">
    <property type="entry name" value="Transpeptidase"/>
    <property type="match status" value="1"/>
</dbReference>
<evidence type="ECO:0000256" key="4">
    <source>
        <dbReference type="ARBA" id="ARBA00022670"/>
    </source>
</evidence>
<name>W7CQQ5_9LIST</name>
<evidence type="ECO:0000256" key="8">
    <source>
        <dbReference type="ARBA" id="ARBA00022960"/>
    </source>
</evidence>
<dbReference type="GO" id="GO:0008360">
    <property type="term" value="P:regulation of cell shape"/>
    <property type="evidence" value="ECO:0007669"/>
    <property type="project" value="UniProtKB-KW"/>
</dbReference>
<comment type="similarity">
    <text evidence="2">In the N-terminal section; belongs to the glycosyltransferase 51 family.</text>
</comment>
<evidence type="ECO:0000256" key="5">
    <source>
        <dbReference type="ARBA" id="ARBA00022676"/>
    </source>
</evidence>
<dbReference type="EMBL" id="AODH01000038">
    <property type="protein sequence ID" value="EUJ38061.1"/>
    <property type="molecule type" value="Genomic_DNA"/>
</dbReference>
<keyword evidence="11" id="KW-0961">Cell wall biogenesis/degradation</keyword>
<dbReference type="InterPro" id="IPR001460">
    <property type="entry name" value="PCN-bd_Tpept"/>
</dbReference>
<evidence type="ECO:0000256" key="11">
    <source>
        <dbReference type="ARBA" id="ARBA00023316"/>
    </source>
</evidence>
<keyword evidence="17" id="KW-1185">Reference proteome</keyword>
<dbReference type="SUPFAM" id="SSF53955">
    <property type="entry name" value="Lysozyme-like"/>
    <property type="match status" value="1"/>
</dbReference>
<evidence type="ECO:0000259" key="14">
    <source>
        <dbReference type="Pfam" id="PF00905"/>
    </source>
</evidence>
<evidence type="ECO:0000313" key="16">
    <source>
        <dbReference type="EMBL" id="EUJ38061.1"/>
    </source>
</evidence>
<dbReference type="InterPro" id="IPR036950">
    <property type="entry name" value="PBP_transglycosylase"/>
</dbReference>
<accession>W7CQQ5</accession>
<evidence type="ECO:0000313" key="17">
    <source>
        <dbReference type="Proteomes" id="UP000019243"/>
    </source>
</evidence>
<dbReference type="STRING" id="1265861.BCAMP_09390"/>
<dbReference type="PANTHER" id="PTHR32282">
    <property type="entry name" value="BINDING PROTEIN TRANSPEPTIDASE, PUTATIVE-RELATED"/>
    <property type="match status" value="1"/>
</dbReference>
<proteinExistence type="inferred from homology"/>
<reference evidence="16 17" key="1">
    <citation type="submission" date="2012-12" db="EMBL/GenBank/DDBJ databases">
        <title>Novel taxa of Listeriaceae from agricultural environments in the United States.</title>
        <authorList>
            <person name="den Bakker H.C."/>
            <person name="Allred A."/>
            <person name="Warchocki S."/>
            <person name="Wright E.M."/>
            <person name="Burrell A."/>
            <person name="Nightingale K.K."/>
            <person name="Kephart D."/>
            <person name="Wiedmann M."/>
        </authorList>
    </citation>
    <scope>NUCLEOTIDE SEQUENCE [LARGE SCALE GENOMIC DNA]</scope>
    <source>
        <strain evidence="16 17">FSL F6-1037</strain>
    </source>
</reference>
<evidence type="ECO:0000256" key="10">
    <source>
        <dbReference type="ARBA" id="ARBA00023268"/>
    </source>
</evidence>
<organism evidence="16 17">
    <name type="scientific">Brochothrix campestris FSL F6-1037</name>
    <dbReference type="NCBI Taxonomy" id="1265861"/>
    <lineage>
        <taxon>Bacteria</taxon>
        <taxon>Bacillati</taxon>
        <taxon>Bacillota</taxon>
        <taxon>Bacilli</taxon>
        <taxon>Bacillales</taxon>
        <taxon>Listeriaceae</taxon>
        <taxon>Brochothrix</taxon>
    </lineage>
</organism>
<gene>
    <name evidence="16" type="ORF">BCAMP_09390</name>
</gene>
<protein>
    <submittedName>
        <fullName evidence="16">Penicillin-binding protein</fullName>
    </submittedName>
</protein>
<evidence type="ECO:0000256" key="9">
    <source>
        <dbReference type="ARBA" id="ARBA00022984"/>
    </source>
</evidence>
<keyword evidence="6" id="KW-0808">Transferase</keyword>
<keyword evidence="8" id="KW-0133">Cell shape</keyword>
<dbReference type="InterPro" id="IPR012338">
    <property type="entry name" value="Beta-lactam/transpept-like"/>
</dbReference>
<evidence type="ECO:0000256" key="12">
    <source>
        <dbReference type="ARBA" id="ARBA00034000"/>
    </source>
</evidence>
<dbReference type="Gene3D" id="3.40.710.10">
    <property type="entry name" value="DD-peptidase/beta-lactamase superfamily"/>
    <property type="match status" value="1"/>
</dbReference>
<dbReference type="GO" id="GO:0006508">
    <property type="term" value="P:proteolysis"/>
    <property type="evidence" value="ECO:0007669"/>
    <property type="project" value="UniProtKB-KW"/>
</dbReference>
<dbReference type="AlphaFoldDB" id="W7CQQ5"/>
<dbReference type="Proteomes" id="UP000019243">
    <property type="component" value="Unassembled WGS sequence"/>
</dbReference>
<dbReference type="FunFam" id="1.10.3810.10:FF:000001">
    <property type="entry name" value="Penicillin-binding protein 1A"/>
    <property type="match status" value="1"/>
</dbReference>
<feature type="domain" description="Glycosyl transferase family 51" evidence="15">
    <location>
        <begin position="46"/>
        <end position="220"/>
    </location>
</feature>
<dbReference type="Gene3D" id="1.10.3810.10">
    <property type="entry name" value="Biosynthetic peptidoglycan transglycosylase-like"/>
    <property type="match status" value="1"/>
</dbReference>
<feature type="domain" description="Penicillin-binding protein transpeptidase" evidence="14">
    <location>
        <begin position="319"/>
        <end position="605"/>
    </location>
</feature>
<dbReference type="InterPro" id="IPR050396">
    <property type="entry name" value="Glycosyltr_51/Transpeptidase"/>
</dbReference>
<keyword evidence="7" id="KW-0378">Hydrolase</keyword>
<dbReference type="GO" id="GO:0071555">
    <property type="term" value="P:cell wall organization"/>
    <property type="evidence" value="ECO:0007669"/>
    <property type="project" value="UniProtKB-KW"/>
</dbReference>
<comment type="caution">
    <text evidence="16">The sequence shown here is derived from an EMBL/GenBank/DDBJ whole genome shotgun (WGS) entry which is preliminary data.</text>
</comment>
<dbReference type="GO" id="GO:0008955">
    <property type="term" value="F:peptidoglycan glycosyltransferase activity"/>
    <property type="evidence" value="ECO:0007669"/>
    <property type="project" value="UniProtKB-EC"/>
</dbReference>
<keyword evidence="4" id="KW-0645">Protease</keyword>
<dbReference type="SUPFAM" id="SSF56601">
    <property type="entry name" value="beta-lactamase/transpeptidase-like"/>
    <property type="match status" value="1"/>
</dbReference>
<dbReference type="GO" id="GO:0009002">
    <property type="term" value="F:serine-type D-Ala-D-Ala carboxypeptidase activity"/>
    <property type="evidence" value="ECO:0007669"/>
    <property type="project" value="UniProtKB-EC"/>
</dbReference>
<dbReference type="GO" id="GO:0008658">
    <property type="term" value="F:penicillin binding"/>
    <property type="evidence" value="ECO:0007669"/>
    <property type="project" value="InterPro"/>
</dbReference>
<evidence type="ECO:0000256" key="13">
    <source>
        <dbReference type="ARBA" id="ARBA00049902"/>
    </source>
</evidence>
<evidence type="ECO:0000256" key="6">
    <source>
        <dbReference type="ARBA" id="ARBA00022679"/>
    </source>
</evidence>
<dbReference type="InterPro" id="IPR023346">
    <property type="entry name" value="Lysozyme-like_dom_sf"/>
</dbReference>
<keyword evidence="5" id="KW-0328">Glycosyltransferase</keyword>
<evidence type="ECO:0000256" key="7">
    <source>
        <dbReference type="ARBA" id="ARBA00022801"/>
    </source>
</evidence>
<comment type="catalytic activity">
    <reaction evidence="12">
        <text>Preferential cleavage: (Ac)2-L-Lys-D-Ala-|-D-Ala. Also transpeptidation of peptidyl-alanyl moieties that are N-acyl substituents of D-alanine.</text>
        <dbReference type="EC" id="3.4.16.4"/>
    </reaction>
</comment>
<evidence type="ECO:0000256" key="1">
    <source>
        <dbReference type="ARBA" id="ARBA00007090"/>
    </source>
</evidence>
<dbReference type="PANTHER" id="PTHR32282:SF29">
    <property type="entry name" value="PENICILLIN-BINDING PROTEIN 1A"/>
    <property type="match status" value="1"/>
</dbReference>
<comment type="similarity">
    <text evidence="1">In the C-terminal section; belongs to the transpeptidase family.</text>
</comment>
<evidence type="ECO:0000259" key="15">
    <source>
        <dbReference type="Pfam" id="PF00912"/>
    </source>
</evidence>
<dbReference type="PATRIC" id="fig|1265861.3.peg.1843"/>
<sequence>MAILMATIVALIAGFALFKHYTSDAPKITDDLLADTLSSKIYDSDGKVFAELGTEKREHISLKDTPKELTDALISVEDVRFYDHHGVDPIRIVGAAVANLTGGFGSQGGSTLTQQVIKLSLNNTDATIKRKAQEAYLAMEIEKKYSKADILEIYINKVYMGDSIYGMATGADHFYGKPLSELTVPQMALLVGIPNSPNELNPFDHPEDAKTRRDTVLERMYHNEKITAAQLAEYKAVPINKGLVSEKRRIASMNSQTDSKYNNYVTQVIKEVQANGKYDVYTDGLKIYTSLDTSAQKYADKLATTNDIITYSDDRLTTGFVFMDSSNGQILAIGSGNRNSKQDVKLGFNFATDINRQPGSTFKPLADYAPAIEYLNWSTAHIIDDSKYEYSSGDEINNWDRQYQGEISIRQALYDSRNIPALKTLQAVGLERSLTFMEKMGFSFDRDKLGESISIGAYDKVNPLLLTGGYGALANNGVYNTPHTVNKIETRQGDTINMEPESERVMEAHTAYMVTDMLKDTLTKGTGTSAAIYGLPAAGKTGTTNYTDQEMTDYGISSSESVPDSWFAGYTTRYTMGVWTGYEEKKVYLSKYEQNYAKLIYREMMSYMSSKVSTNDFVQPNDVVSRSIAAKSNPPLLAAKGTTAVTELFIDGTQPTSYGVSPVDAEKRKAAAKKKAEAAKQKRKKKLLVLPLQRKRKNKLQVQRHQVQAVQAHQHRAVRLALRLHHLQVVNQSRKKPSKFLNRLLIKIKKTIINNKRPVIS</sequence>
<evidence type="ECO:0000256" key="2">
    <source>
        <dbReference type="ARBA" id="ARBA00007739"/>
    </source>
</evidence>
<comment type="catalytic activity">
    <reaction evidence="13">
        <text>[GlcNAc-(1-&gt;4)-Mur2Ac(oyl-L-Ala-gamma-D-Glu-L-Lys-D-Ala-D-Ala)](n)-di-trans,octa-cis-undecaprenyl diphosphate + beta-D-GlcNAc-(1-&gt;4)-Mur2Ac(oyl-L-Ala-gamma-D-Glu-L-Lys-D-Ala-D-Ala)-di-trans,octa-cis-undecaprenyl diphosphate = [GlcNAc-(1-&gt;4)-Mur2Ac(oyl-L-Ala-gamma-D-Glu-L-Lys-D-Ala-D-Ala)](n+1)-di-trans,octa-cis-undecaprenyl diphosphate + di-trans,octa-cis-undecaprenyl diphosphate + H(+)</text>
        <dbReference type="Rhea" id="RHEA:23708"/>
        <dbReference type="Rhea" id="RHEA-COMP:9602"/>
        <dbReference type="Rhea" id="RHEA-COMP:9603"/>
        <dbReference type="ChEBI" id="CHEBI:15378"/>
        <dbReference type="ChEBI" id="CHEBI:58405"/>
        <dbReference type="ChEBI" id="CHEBI:60033"/>
        <dbReference type="ChEBI" id="CHEBI:78435"/>
        <dbReference type="EC" id="2.4.99.28"/>
    </reaction>
</comment>
<dbReference type="Pfam" id="PF00912">
    <property type="entry name" value="Transgly"/>
    <property type="match status" value="1"/>
</dbReference>
<dbReference type="InterPro" id="IPR001264">
    <property type="entry name" value="Glyco_trans_51"/>
</dbReference>
<dbReference type="GO" id="GO:0030288">
    <property type="term" value="C:outer membrane-bounded periplasmic space"/>
    <property type="evidence" value="ECO:0007669"/>
    <property type="project" value="TreeGrafter"/>
</dbReference>
<evidence type="ECO:0000256" key="3">
    <source>
        <dbReference type="ARBA" id="ARBA00022645"/>
    </source>
</evidence>
<keyword evidence="9" id="KW-0573">Peptidoglycan synthesis</keyword>
<keyword evidence="3" id="KW-0121">Carboxypeptidase</keyword>
<keyword evidence="10" id="KW-0511">Multifunctional enzyme</keyword>
<dbReference type="GO" id="GO:0009252">
    <property type="term" value="P:peptidoglycan biosynthetic process"/>
    <property type="evidence" value="ECO:0007669"/>
    <property type="project" value="UniProtKB-KW"/>
</dbReference>
<dbReference type="NCBIfam" id="TIGR02074">
    <property type="entry name" value="PBP_1a_fam"/>
    <property type="match status" value="1"/>
</dbReference>